<sequence>MPLQVESKSMLWQLVGGVRGLLMLAGLAAAGTLIPWKFGFMFLDPAIILPYTAIAILFASNFVAGGVVGQDDLATIRGITFGGALYGWLCWVLILGTAFAALASFRDRMVLPPSGMLAALALFTVCVAWLSACLAALVSVQVFTAKAARDLMRMGFFFVVLLMLIGSRFLPAAWRTSSAKLLTGEQLPLLLCAIGPVLAVLGVLALRRIPTLLADRHLGLSITGE</sequence>
<evidence type="ECO:0000313" key="3">
    <source>
        <dbReference type="Proteomes" id="UP000593892"/>
    </source>
</evidence>
<keyword evidence="1" id="KW-0812">Transmembrane</keyword>
<feature type="transmembrane region" description="Helical" evidence="1">
    <location>
        <begin position="155"/>
        <end position="174"/>
    </location>
</feature>
<feature type="transmembrane region" description="Helical" evidence="1">
    <location>
        <begin position="48"/>
        <end position="69"/>
    </location>
</feature>
<dbReference type="EMBL" id="CP063849">
    <property type="protein sequence ID" value="QOY87449.1"/>
    <property type="molecule type" value="Genomic_DNA"/>
</dbReference>
<keyword evidence="3" id="KW-1185">Reference proteome</keyword>
<feature type="transmembrane region" description="Helical" evidence="1">
    <location>
        <begin position="12"/>
        <end position="36"/>
    </location>
</feature>
<dbReference type="RefSeq" id="WP_194449118.1">
    <property type="nucleotide sequence ID" value="NZ_CP063849.1"/>
</dbReference>
<evidence type="ECO:0000256" key="1">
    <source>
        <dbReference type="SAM" id="Phobius"/>
    </source>
</evidence>
<dbReference type="AlphaFoldDB" id="A0A7S7NQI4"/>
<protein>
    <submittedName>
        <fullName evidence="2">Uncharacterized protein</fullName>
    </submittedName>
</protein>
<evidence type="ECO:0000313" key="2">
    <source>
        <dbReference type="EMBL" id="QOY87449.1"/>
    </source>
</evidence>
<keyword evidence="1" id="KW-0472">Membrane</keyword>
<name>A0A7S7NQI4_PALFE</name>
<feature type="transmembrane region" description="Helical" evidence="1">
    <location>
        <begin position="186"/>
        <end position="206"/>
    </location>
</feature>
<accession>A0A7S7NQI4</accession>
<proteinExistence type="predicted"/>
<gene>
    <name evidence="2" type="ORF">IRI77_32605</name>
</gene>
<dbReference type="KEGG" id="pfer:IRI77_32605"/>
<feature type="transmembrane region" description="Helical" evidence="1">
    <location>
        <begin position="81"/>
        <end position="105"/>
    </location>
</feature>
<dbReference type="Proteomes" id="UP000593892">
    <property type="component" value="Chromosome"/>
</dbReference>
<organism evidence="2 3">
    <name type="scientific">Paludibaculum fermentans</name>
    <dbReference type="NCBI Taxonomy" id="1473598"/>
    <lineage>
        <taxon>Bacteria</taxon>
        <taxon>Pseudomonadati</taxon>
        <taxon>Acidobacteriota</taxon>
        <taxon>Terriglobia</taxon>
        <taxon>Bryobacterales</taxon>
        <taxon>Bryobacteraceae</taxon>
        <taxon>Paludibaculum</taxon>
    </lineage>
</organism>
<feature type="transmembrane region" description="Helical" evidence="1">
    <location>
        <begin position="117"/>
        <end position="143"/>
    </location>
</feature>
<keyword evidence="1" id="KW-1133">Transmembrane helix</keyword>
<reference evidence="2 3" key="1">
    <citation type="submission" date="2020-10" db="EMBL/GenBank/DDBJ databases">
        <title>Complete genome sequence of Paludibaculum fermentans P105T, a facultatively anaerobic acidobacterium capable of dissimilatory Fe(III) reduction.</title>
        <authorList>
            <person name="Dedysh S.N."/>
            <person name="Beletsky A.V."/>
            <person name="Kulichevskaya I.S."/>
            <person name="Mardanov A.V."/>
            <person name="Ravin N.V."/>
        </authorList>
    </citation>
    <scope>NUCLEOTIDE SEQUENCE [LARGE SCALE GENOMIC DNA]</scope>
    <source>
        <strain evidence="2 3">P105</strain>
    </source>
</reference>